<evidence type="ECO:0000313" key="6">
    <source>
        <dbReference type="Proteomes" id="UP000019478"/>
    </source>
</evidence>
<gene>
    <name evidence="5" type="ORF">A1O3_01310</name>
</gene>
<reference evidence="5 6" key="1">
    <citation type="submission" date="2013-03" db="EMBL/GenBank/DDBJ databases">
        <title>The Genome Sequence of Capronia epimyces CBS 606.96.</title>
        <authorList>
            <consortium name="The Broad Institute Genomics Platform"/>
            <person name="Cuomo C."/>
            <person name="de Hoog S."/>
            <person name="Gorbushina A."/>
            <person name="Walker B."/>
            <person name="Young S.K."/>
            <person name="Zeng Q."/>
            <person name="Gargeya S."/>
            <person name="Fitzgerald M."/>
            <person name="Haas B."/>
            <person name="Abouelleil A."/>
            <person name="Allen A.W."/>
            <person name="Alvarado L."/>
            <person name="Arachchi H.M."/>
            <person name="Berlin A.M."/>
            <person name="Chapman S.B."/>
            <person name="Gainer-Dewar J."/>
            <person name="Goldberg J."/>
            <person name="Griggs A."/>
            <person name="Gujja S."/>
            <person name="Hansen M."/>
            <person name="Howarth C."/>
            <person name="Imamovic A."/>
            <person name="Ireland A."/>
            <person name="Larimer J."/>
            <person name="McCowan C."/>
            <person name="Murphy C."/>
            <person name="Pearson M."/>
            <person name="Poon T.W."/>
            <person name="Priest M."/>
            <person name="Roberts A."/>
            <person name="Saif S."/>
            <person name="Shea T."/>
            <person name="Sisk P."/>
            <person name="Sykes S."/>
            <person name="Wortman J."/>
            <person name="Nusbaum C."/>
            <person name="Birren B."/>
        </authorList>
    </citation>
    <scope>NUCLEOTIDE SEQUENCE [LARGE SCALE GENOMIC DNA]</scope>
    <source>
        <strain evidence="5 6">CBS 606.96</strain>
    </source>
</reference>
<feature type="domain" description="Atg6/beclin coiled-coil" evidence="4">
    <location>
        <begin position="159"/>
        <end position="289"/>
    </location>
</feature>
<dbReference type="Gene3D" id="1.10.418.40">
    <property type="entry name" value="Autophagy protein 6/Beclin 1"/>
    <property type="match status" value="1"/>
</dbReference>
<sequence length="522" mass="58438">MYCQKCRQPIRIDASIQDLNPASFDLLVASTAKTQQNSASASVSRLNYPKERKDLYDRVSSQKDSPIYKRTIPAPQHGNPAAGHGPSNGHTDMSFIEITQSQVALQEKDQLNRPKRKVEGQKGDVNPEEDEEANLLSTQVAKSEMLFSLLSSYSDIDHPICLECTSILLSSYNARLGGSLKEKDAYASFLKTVQQTVSSTPPGSDTKARKEQLEAQNQAESSYSRLTHTEGESRQVEAQIAILEEETGQADVQEQAYWRSRNAFDDKLYEITVRLSSLQEKYIHDRQQLERLQRTNVYNDTFCVGHDGYFGTINGLRLGRLPNQNVDWAEINAAWGQTLLLLAIVAERLKYSFQGYRLRPQGSTSRIEKLEYPQQAPGVTRQSGADRGLRSVSANPEPKITRLDLFSSGDMAIGRLLNHRRFDAGMVAFLECLNQLGKYVERTTSVEANTNHAPNRNSSIRNPPSKRVLPYPIQGDKIGDVSIKLGVGFHQDENFTKACKHTLTNCKFLLAHVSNLEVQRGS</sequence>
<dbReference type="HOGENOM" id="CLU_024219_3_1_1"/>
<comment type="similarity">
    <text evidence="1">Belongs to the beclin family.</text>
</comment>
<dbReference type="GO" id="GO:0034271">
    <property type="term" value="C:phosphatidylinositol 3-kinase complex, class III, type I"/>
    <property type="evidence" value="ECO:0007669"/>
    <property type="project" value="TreeGrafter"/>
</dbReference>
<feature type="region of interest" description="Disordered" evidence="2">
    <location>
        <begin position="374"/>
        <end position="393"/>
    </location>
</feature>
<dbReference type="Proteomes" id="UP000019478">
    <property type="component" value="Unassembled WGS sequence"/>
</dbReference>
<feature type="region of interest" description="Disordered" evidence="2">
    <location>
        <begin position="56"/>
        <end position="92"/>
    </location>
</feature>
<evidence type="ECO:0000256" key="2">
    <source>
        <dbReference type="SAM" id="MobiDB-lite"/>
    </source>
</evidence>
<dbReference type="InterPro" id="IPR038274">
    <property type="entry name" value="Atg6/Beclin_C_sf"/>
</dbReference>
<dbReference type="GO" id="GO:0043548">
    <property type="term" value="F:phosphatidylinositol 3-kinase binding"/>
    <property type="evidence" value="ECO:0007669"/>
    <property type="project" value="TreeGrafter"/>
</dbReference>
<dbReference type="STRING" id="1182542.W9YJM3"/>
<dbReference type="GO" id="GO:0006995">
    <property type="term" value="P:cellular response to nitrogen starvation"/>
    <property type="evidence" value="ECO:0007669"/>
    <property type="project" value="TreeGrafter"/>
</dbReference>
<dbReference type="GO" id="GO:0034272">
    <property type="term" value="C:phosphatidylinositol 3-kinase complex, class III, type II"/>
    <property type="evidence" value="ECO:0007669"/>
    <property type="project" value="TreeGrafter"/>
</dbReference>
<comment type="caution">
    <text evidence="5">The sequence shown here is derived from an EMBL/GenBank/DDBJ whole genome shotgun (WGS) entry which is preliminary data.</text>
</comment>
<evidence type="ECO:0000313" key="5">
    <source>
        <dbReference type="EMBL" id="EXJ92758.1"/>
    </source>
</evidence>
<dbReference type="OrthoDB" id="20368at2759"/>
<dbReference type="EMBL" id="AMGY01000001">
    <property type="protein sequence ID" value="EXJ92758.1"/>
    <property type="molecule type" value="Genomic_DNA"/>
</dbReference>
<feature type="compositionally biased region" description="Polar residues" evidence="2">
    <location>
        <begin position="447"/>
        <end position="462"/>
    </location>
</feature>
<dbReference type="InterPro" id="IPR040455">
    <property type="entry name" value="Atg6_BARA"/>
</dbReference>
<dbReference type="GO" id="GO:0000423">
    <property type="term" value="P:mitophagy"/>
    <property type="evidence" value="ECO:0007669"/>
    <property type="project" value="TreeGrafter"/>
</dbReference>
<feature type="region of interest" description="Disordered" evidence="2">
    <location>
        <begin position="447"/>
        <end position="467"/>
    </location>
</feature>
<dbReference type="InterPro" id="IPR007243">
    <property type="entry name" value="Atg6/Beclin"/>
</dbReference>
<dbReference type="Pfam" id="PF17675">
    <property type="entry name" value="APG6_N"/>
    <property type="match status" value="1"/>
</dbReference>
<protein>
    <submittedName>
        <fullName evidence="5">Uncharacterized protein</fullName>
    </submittedName>
</protein>
<dbReference type="InterPro" id="IPR041691">
    <property type="entry name" value="Atg6/beclin_CC"/>
</dbReference>
<accession>W9YJM3</accession>
<evidence type="ECO:0000259" key="3">
    <source>
        <dbReference type="Pfam" id="PF04111"/>
    </source>
</evidence>
<feature type="compositionally biased region" description="Polar residues" evidence="2">
    <location>
        <begin position="214"/>
        <end position="226"/>
    </location>
</feature>
<dbReference type="Gene3D" id="6.10.250.3110">
    <property type="match status" value="1"/>
</dbReference>
<dbReference type="RefSeq" id="XP_007729648.1">
    <property type="nucleotide sequence ID" value="XM_007731458.1"/>
</dbReference>
<dbReference type="GO" id="GO:0045324">
    <property type="term" value="P:late endosome to vacuole transport"/>
    <property type="evidence" value="ECO:0007669"/>
    <property type="project" value="TreeGrafter"/>
</dbReference>
<dbReference type="GeneID" id="19165448"/>
<dbReference type="AlphaFoldDB" id="W9YJM3"/>
<evidence type="ECO:0000259" key="4">
    <source>
        <dbReference type="Pfam" id="PF17675"/>
    </source>
</evidence>
<dbReference type="PANTHER" id="PTHR12768:SF4">
    <property type="entry name" value="BECLIN-1"/>
    <property type="match status" value="1"/>
</dbReference>
<dbReference type="FunFam" id="1.10.418.40:FF:000005">
    <property type="entry name" value="Autophagy protein Apg6, putative"/>
    <property type="match status" value="1"/>
</dbReference>
<feature type="region of interest" description="Disordered" evidence="2">
    <location>
        <begin position="195"/>
        <end position="232"/>
    </location>
</feature>
<proteinExistence type="inferred from homology"/>
<dbReference type="GO" id="GO:0000045">
    <property type="term" value="P:autophagosome assembly"/>
    <property type="evidence" value="ECO:0007669"/>
    <property type="project" value="TreeGrafter"/>
</dbReference>
<feature type="compositionally biased region" description="Basic and acidic residues" evidence="2">
    <location>
        <begin position="107"/>
        <end position="122"/>
    </location>
</feature>
<dbReference type="GO" id="GO:0030674">
    <property type="term" value="F:protein-macromolecule adaptor activity"/>
    <property type="evidence" value="ECO:0007669"/>
    <property type="project" value="TreeGrafter"/>
</dbReference>
<dbReference type="GO" id="GO:0000407">
    <property type="term" value="C:phagophore assembly site"/>
    <property type="evidence" value="ECO:0007669"/>
    <property type="project" value="TreeGrafter"/>
</dbReference>
<dbReference type="Pfam" id="PF04111">
    <property type="entry name" value="APG6"/>
    <property type="match status" value="1"/>
</dbReference>
<dbReference type="PANTHER" id="PTHR12768">
    <property type="entry name" value="BECLIN 1"/>
    <property type="match status" value="1"/>
</dbReference>
<evidence type="ECO:0000256" key="1">
    <source>
        <dbReference type="ARBA" id="ARBA00005965"/>
    </source>
</evidence>
<keyword evidence="6" id="KW-1185">Reference proteome</keyword>
<feature type="region of interest" description="Disordered" evidence="2">
    <location>
        <begin position="107"/>
        <end position="131"/>
    </location>
</feature>
<organism evidence="5 6">
    <name type="scientific">Capronia epimyces CBS 606.96</name>
    <dbReference type="NCBI Taxonomy" id="1182542"/>
    <lineage>
        <taxon>Eukaryota</taxon>
        <taxon>Fungi</taxon>
        <taxon>Dikarya</taxon>
        <taxon>Ascomycota</taxon>
        <taxon>Pezizomycotina</taxon>
        <taxon>Eurotiomycetes</taxon>
        <taxon>Chaetothyriomycetidae</taxon>
        <taxon>Chaetothyriales</taxon>
        <taxon>Herpotrichiellaceae</taxon>
        <taxon>Capronia</taxon>
    </lineage>
</organism>
<name>W9YJM3_9EURO</name>
<dbReference type="eggNOG" id="KOG2751">
    <property type="taxonomic scope" value="Eukaryota"/>
</dbReference>
<feature type="domain" description="Atg6 BARA" evidence="3">
    <location>
        <begin position="292"/>
        <end position="515"/>
    </location>
</feature>